<protein>
    <recommendedName>
        <fullName evidence="3">HicB-like antitoxin</fullName>
    </recommendedName>
</protein>
<sequence>MDSATKYTAIATPGEEPGWLLVYVPEIEQYTQARDADEVAPMARDLIATWLDVPVESVEVEVTMTR</sequence>
<evidence type="ECO:0008006" key="3">
    <source>
        <dbReference type="Google" id="ProtNLM"/>
    </source>
</evidence>
<dbReference type="KEGG" id="vg:60325759"/>
<proteinExistence type="predicted"/>
<dbReference type="Gene3D" id="3.30.160.250">
    <property type="match status" value="1"/>
</dbReference>
<name>A0A5J6TC40_9CAUD</name>
<organism evidence="1 2">
    <name type="scientific">Mycobacterium phage Yunkel11</name>
    <dbReference type="NCBI Taxonomy" id="2599886"/>
    <lineage>
        <taxon>Viruses</taxon>
        <taxon>Duplodnaviria</taxon>
        <taxon>Heunggongvirae</taxon>
        <taxon>Uroviricota</taxon>
        <taxon>Caudoviricetes</taxon>
        <taxon>Weiservirinae</taxon>
        <taxon>Anayavirus</taxon>
        <taxon>Anayavirus yunkel11</taxon>
    </lineage>
</organism>
<evidence type="ECO:0000313" key="2">
    <source>
        <dbReference type="Proteomes" id="UP000326275"/>
    </source>
</evidence>
<dbReference type="SUPFAM" id="SSF143100">
    <property type="entry name" value="TTHA1013/TTHA0281-like"/>
    <property type="match status" value="1"/>
</dbReference>
<dbReference type="RefSeq" id="YP_009954273.1">
    <property type="nucleotide sequence ID" value="NC_051630.1"/>
</dbReference>
<dbReference type="InterPro" id="IPR035069">
    <property type="entry name" value="TTHA1013/TTHA0281-like"/>
</dbReference>
<dbReference type="Proteomes" id="UP000326275">
    <property type="component" value="Segment"/>
</dbReference>
<gene>
    <name evidence="1" type="primary">96</name>
    <name evidence="1" type="ORF">SEA_YUNKEL11_96</name>
</gene>
<dbReference type="EMBL" id="MN234165">
    <property type="protein sequence ID" value="QFG08481.1"/>
    <property type="molecule type" value="Genomic_DNA"/>
</dbReference>
<evidence type="ECO:0000313" key="1">
    <source>
        <dbReference type="EMBL" id="QFG08481.1"/>
    </source>
</evidence>
<accession>A0A5J6TC40</accession>
<dbReference type="GeneID" id="60325759"/>
<reference evidence="1 2" key="1">
    <citation type="submission" date="2019-07" db="EMBL/GenBank/DDBJ databases">
        <authorList>
            <person name="Abad L.A."/>
            <person name="Stoner T.H."/>
            <person name="Garlena R.A."/>
            <person name="Russell D.A."/>
            <person name="Pope W.H."/>
            <person name="Jacobs-Sera D."/>
            <person name="Hatfull G.F."/>
        </authorList>
    </citation>
    <scope>NUCLEOTIDE SEQUENCE [LARGE SCALE GENOMIC DNA]</scope>
</reference>
<keyword evidence="2" id="KW-1185">Reference proteome</keyword>